<dbReference type="RefSeq" id="WP_034720530.1">
    <property type="nucleotide sequence ID" value="NZ_AWQS01000236.1"/>
</dbReference>
<dbReference type="AlphaFoldDB" id="W9GI44"/>
<organism evidence="4 5">
    <name type="scientific">Intrasporangium chromatireducens Q5-1</name>
    <dbReference type="NCBI Taxonomy" id="584657"/>
    <lineage>
        <taxon>Bacteria</taxon>
        <taxon>Bacillati</taxon>
        <taxon>Actinomycetota</taxon>
        <taxon>Actinomycetes</taxon>
        <taxon>Micrococcales</taxon>
        <taxon>Intrasporangiaceae</taxon>
        <taxon>Intrasporangium</taxon>
    </lineage>
</organism>
<dbReference type="InterPro" id="IPR036779">
    <property type="entry name" value="LysM_dom_sf"/>
</dbReference>
<protein>
    <recommendedName>
        <fullName evidence="3">LysM domain-containing protein</fullName>
    </recommendedName>
</protein>
<keyword evidence="2" id="KW-0812">Transmembrane</keyword>
<feature type="transmembrane region" description="Helical" evidence="2">
    <location>
        <begin position="52"/>
        <end position="74"/>
    </location>
</feature>
<keyword evidence="2" id="KW-1133">Transmembrane helix</keyword>
<feature type="region of interest" description="Disordered" evidence="1">
    <location>
        <begin position="1"/>
        <end position="20"/>
    </location>
</feature>
<keyword evidence="2" id="KW-0472">Membrane</keyword>
<dbReference type="OrthoDB" id="4869632at2"/>
<reference evidence="5" key="1">
    <citation type="submission" date="2013-08" db="EMBL/GenBank/DDBJ databases">
        <title>Intrasporangium oryzae NRRL B-24470.</title>
        <authorList>
            <person name="Liu H."/>
            <person name="Wang G."/>
        </authorList>
    </citation>
    <scope>NUCLEOTIDE SEQUENCE [LARGE SCALE GENOMIC DNA]</scope>
    <source>
        <strain evidence="5">Q5-1</strain>
    </source>
</reference>
<comment type="caution">
    <text evidence="4">The sequence shown here is derived from an EMBL/GenBank/DDBJ whole genome shotgun (WGS) entry which is preliminary data.</text>
</comment>
<keyword evidence="5" id="KW-1185">Reference proteome</keyword>
<name>W9GI44_9MICO</name>
<dbReference type="EMBL" id="AWQS01000236">
    <property type="protein sequence ID" value="EWT04483.1"/>
    <property type="molecule type" value="Genomic_DNA"/>
</dbReference>
<dbReference type="PROSITE" id="PS51782">
    <property type="entry name" value="LYSM"/>
    <property type="match status" value="1"/>
</dbReference>
<evidence type="ECO:0000313" key="4">
    <source>
        <dbReference type="EMBL" id="EWT04483.1"/>
    </source>
</evidence>
<evidence type="ECO:0000256" key="2">
    <source>
        <dbReference type="SAM" id="Phobius"/>
    </source>
</evidence>
<feature type="domain" description="LysM" evidence="3">
    <location>
        <begin position="82"/>
        <end position="131"/>
    </location>
</feature>
<dbReference type="Pfam" id="PF01476">
    <property type="entry name" value="LysM"/>
    <property type="match status" value="1"/>
</dbReference>
<dbReference type="InterPro" id="IPR018392">
    <property type="entry name" value="LysM"/>
</dbReference>
<dbReference type="Gene3D" id="3.10.350.10">
    <property type="entry name" value="LysM domain"/>
    <property type="match status" value="1"/>
</dbReference>
<proteinExistence type="predicted"/>
<evidence type="ECO:0000256" key="1">
    <source>
        <dbReference type="SAM" id="MobiDB-lite"/>
    </source>
</evidence>
<dbReference type="Proteomes" id="UP000019494">
    <property type="component" value="Unassembled WGS sequence"/>
</dbReference>
<evidence type="ECO:0000313" key="5">
    <source>
        <dbReference type="Proteomes" id="UP000019494"/>
    </source>
</evidence>
<evidence type="ECO:0000259" key="3">
    <source>
        <dbReference type="PROSITE" id="PS51782"/>
    </source>
</evidence>
<gene>
    <name evidence="4" type="ORF">N864_12675</name>
</gene>
<accession>W9GI44</accession>
<sequence>MSAITVQPILEPRAEPSSERPQLVLVPTGSDAQGFGRTAPAGPVRITRRGRLALTLAAVGLIAAVGFGASTAMASGSTSTTRTVTVHPGQTLSEIAASELPGVALSNAVVEIQVANALSTDQVHAGQTLTIPVG</sequence>